<dbReference type="AlphaFoldDB" id="A0AAV7QHQ2"/>
<evidence type="ECO:0000313" key="1">
    <source>
        <dbReference type="EMBL" id="KAJ1140106.1"/>
    </source>
</evidence>
<dbReference type="EMBL" id="JANPWB010000010">
    <property type="protein sequence ID" value="KAJ1140106.1"/>
    <property type="molecule type" value="Genomic_DNA"/>
</dbReference>
<gene>
    <name evidence="1" type="ORF">NDU88_006466</name>
</gene>
<comment type="caution">
    <text evidence="1">The sequence shown here is derived from an EMBL/GenBank/DDBJ whole genome shotgun (WGS) entry which is preliminary data.</text>
</comment>
<organism evidence="1 2">
    <name type="scientific">Pleurodeles waltl</name>
    <name type="common">Iberian ribbed newt</name>
    <dbReference type="NCBI Taxonomy" id="8319"/>
    <lineage>
        <taxon>Eukaryota</taxon>
        <taxon>Metazoa</taxon>
        <taxon>Chordata</taxon>
        <taxon>Craniata</taxon>
        <taxon>Vertebrata</taxon>
        <taxon>Euteleostomi</taxon>
        <taxon>Amphibia</taxon>
        <taxon>Batrachia</taxon>
        <taxon>Caudata</taxon>
        <taxon>Salamandroidea</taxon>
        <taxon>Salamandridae</taxon>
        <taxon>Pleurodelinae</taxon>
        <taxon>Pleurodeles</taxon>
    </lineage>
</organism>
<sequence>MNTPQNASKSEEQIDRVGLSTEITELVEGTMGVNRLKSYTEVELRYLCRRITKEVGKIHQRLADLAEKHDIEIGKTKHLKRSYRLDFEAKDFEHMRFVEGLRPEIGQMIKSHLICWQVKPIDEVLQYVKYCSDKIELKQKKLKEKTMVMQIKAAQTGVQGTFVQQIPQQQGTVIFQPQMRVDGIEIQTNSDDEEDPAPEVECEIAKEEYPLIEFFPMFTVRELHSDFQGMVQENVWDLTGKEVGLIKGVEPIKVTLKPNALFLQLPQ</sequence>
<keyword evidence="2" id="KW-1185">Reference proteome</keyword>
<protein>
    <submittedName>
        <fullName evidence="1">Uncharacterized protein</fullName>
    </submittedName>
</protein>
<dbReference type="Proteomes" id="UP001066276">
    <property type="component" value="Chromosome 6"/>
</dbReference>
<accession>A0AAV7QHQ2</accession>
<name>A0AAV7QHQ2_PLEWA</name>
<proteinExistence type="predicted"/>
<evidence type="ECO:0000313" key="2">
    <source>
        <dbReference type="Proteomes" id="UP001066276"/>
    </source>
</evidence>
<reference evidence="1" key="1">
    <citation type="journal article" date="2022" name="bioRxiv">
        <title>Sequencing and chromosome-scale assembly of the giantPleurodeles waltlgenome.</title>
        <authorList>
            <person name="Brown T."/>
            <person name="Elewa A."/>
            <person name="Iarovenko S."/>
            <person name="Subramanian E."/>
            <person name="Araus A.J."/>
            <person name="Petzold A."/>
            <person name="Susuki M."/>
            <person name="Suzuki K.-i.T."/>
            <person name="Hayashi T."/>
            <person name="Toyoda A."/>
            <person name="Oliveira C."/>
            <person name="Osipova E."/>
            <person name="Leigh N.D."/>
            <person name="Simon A."/>
            <person name="Yun M.H."/>
        </authorList>
    </citation>
    <scope>NUCLEOTIDE SEQUENCE</scope>
    <source>
        <strain evidence="1">20211129_DDA</strain>
        <tissue evidence="1">Liver</tissue>
    </source>
</reference>